<dbReference type="SUPFAM" id="SSF63562">
    <property type="entry name" value="RPB6/omega subunit-like"/>
    <property type="match status" value="1"/>
</dbReference>
<keyword evidence="3" id="KW-0240">DNA-directed RNA polymerase</keyword>
<dbReference type="InterPro" id="IPR036161">
    <property type="entry name" value="RPB6/omega-like_sf"/>
</dbReference>
<reference evidence="9" key="1">
    <citation type="submission" date="2018-06" db="EMBL/GenBank/DDBJ databases">
        <authorList>
            <person name="Zhirakovskaya E."/>
        </authorList>
    </citation>
    <scope>NUCLEOTIDE SEQUENCE</scope>
</reference>
<dbReference type="AlphaFoldDB" id="A0A3B1DIW3"/>
<evidence type="ECO:0000256" key="3">
    <source>
        <dbReference type="ARBA" id="ARBA00022478"/>
    </source>
</evidence>
<keyword evidence="5" id="KW-0548">Nucleotidyltransferase</keyword>
<feature type="region of interest" description="Disordered" evidence="8">
    <location>
        <begin position="72"/>
        <end position="91"/>
    </location>
</feature>
<dbReference type="Pfam" id="PF01192">
    <property type="entry name" value="RNA_pol_Rpb6"/>
    <property type="match status" value="1"/>
</dbReference>
<name>A0A3B1DIW3_9ZZZZ</name>
<accession>A0A3B1DIW3</accession>
<dbReference type="InterPro" id="IPR003716">
    <property type="entry name" value="DNA-dir_RNA_pol_omega"/>
</dbReference>
<comment type="similarity">
    <text evidence="1">Belongs to the RNA polymerase subunit omega family.</text>
</comment>
<evidence type="ECO:0000256" key="7">
    <source>
        <dbReference type="ARBA" id="ARBA00048552"/>
    </source>
</evidence>
<keyword evidence="6" id="KW-0804">Transcription</keyword>
<proteinExistence type="inferred from homology"/>
<evidence type="ECO:0000256" key="4">
    <source>
        <dbReference type="ARBA" id="ARBA00022679"/>
    </source>
</evidence>
<evidence type="ECO:0000313" key="9">
    <source>
        <dbReference type="EMBL" id="VAX36703.1"/>
    </source>
</evidence>
<dbReference type="GO" id="GO:0000428">
    <property type="term" value="C:DNA-directed RNA polymerase complex"/>
    <property type="evidence" value="ECO:0007669"/>
    <property type="project" value="UniProtKB-KW"/>
</dbReference>
<dbReference type="GO" id="GO:0003677">
    <property type="term" value="F:DNA binding"/>
    <property type="evidence" value="ECO:0007669"/>
    <property type="project" value="InterPro"/>
</dbReference>
<organism evidence="9">
    <name type="scientific">hydrothermal vent metagenome</name>
    <dbReference type="NCBI Taxonomy" id="652676"/>
    <lineage>
        <taxon>unclassified sequences</taxon>
        <taxon>metagenomes</taxon>
        <taxon>ecological metagenomes</taxon>
    </lineage>
</organism>
<gene>
    <name evidence="9" type="ORF">MNBD_PLANCTO02-42</name>
</gene>
<evidence type="ECO:0000256" key="2">
    <source>
        <dbReference type="ARBA" id="ARBA00012418"/>
    </source>
</evidence>
<dbReference type="GO" id="GO:0006351">
    <property type="term" value="P:DNA-templated transcription"/>
    <property type="evidence" value="ECO:0007669"/>
    <property type="project" value="InterPro"/>
</dbReference>
<dbReference type="EC" id="2.7.7.6" evidence="2"/>
<protein>
    <recommendedName>
        <fullName evidence="2">DNA-directed RNA polymerase</fullName>
        <ecNumber evidence="2">2.7.7.6</ecNumber>
    </recommendedName>
</protein>
<comment type="catalytic activity">
    <reaction evidence="7">
        <text>RNA(n) + a ribonucleoside 5'-triphosphate = RNA(n+1) + diphosphate</text>
        <dbReference type="Rhea" id="RHEA:21248"/>
        <dbReference type="Rhea" id="RHEA-COMP:14527"/>
        <dbReference type="Rhea" id="RHEA-COMP:17342"/>
        <dbReference type="ChEBI" id="CHEBI:33019"/>
        <dbReference type="ChEBI" id="CHEBI:61557"/>
        <dbReference type="ChEBI" id="CHEBI:140395"/>
        <dbReference type="EC" id="2.7.7.6"/>
    </reaction>
</comment>
<dbReference type="GO" id="GO:0003899">
    <property type="term" value="F:DNA-directed RNA polymerase activity"/>
    <property type="evidence" value="ECO:0007669"/>
    <property type="project" value="UniProtKB-EC"/>
</dbReference>
<evidence type="ECO:0000256" key="1">
    <source>
        <dbReference type="ARBA" id="ARBA00006711"/>
    </source>
</evidence>
<sequence>MLEAFKEETIVKKVGGRFKLTSLIQKRLVALKRGARPLVDTGSKTEMEIVVEEILTEKIFLDASNNVAVTQDEATTDGAIQDDAGPTLDDL</sequence>
<dbReference type="HAMAP" id="MF_00366">
    <property type="entry name" value="RNApol_bact_RpoZ"/>
    <property type="match status" value="1"/>
</dbReference>
<dbReference type="Gene3D" id="3.90.940.10">
    <property type="match status" value="1"/>
</dbReference>
<dbReference type="EMBL" id="UOGL01000074">
    <property type="protein sequence ID" value="VAX36703.1"/>
    <property type="molecule type" value="Genomic_DNA"/>
</dbReference>
<keyword evidence="4" id="KW-0808">Transferase</keyword>
<dbReference type="InterPro" id="IPR006110">
    <property type="entry name" value="Pol_omega/Rpo6/RPB6"/>
</dbReference>
<evidence type="ECO:0000256" key="8">
    <source>
        <dbReference type="SAM" id="MobiDB-lite"/>
    </source>
</evidence>
<evidence type="ECO:0000256" key="6">
    <source>
        <dbReference type="ARBA" id="ARBA00023163"/>
    </source>
</evidence>
<evidence type="ECO:0000256" key="5">
    <source>
        <dbReference type="ARBA" id="ARBA00022695"/>
    </source>
</evidence>